<proteinExistence type="predicted"/>
<accession>A0A917DEG5</accession>
<evidence type="ECO:0000256" key="1">
    <source>
        <dbReference type="SAM" id="SignalP"/>
    </source>
</evidence>
<keyword evidence="3" id="KW-1185">Reference proteome</keyword>
<protein>
    <recommendedName>
        <fullName evidence="4">DUF4468 domain-containing protein</fullName>
    </recommendedName>
</protein>
<keyword evidence="1" id="KW-0732">Signal</keyword>
<evidence type="ECO:0000313" key="2">
    <source>
        <dbReference type="EMBL" id="GGD33567.1"/>
    </source>
</evidence>
<evidence type="ECO:0008006" key="4">
    <source>
        <dbReference type="Google" id="ProtNLM"/>
    </source>
</evidence>
<reference evidence="2" key="1">
    <citation type="journal article" date="2014" name="Int. J. Syst. Evol. Microbiol.">
        <title>Complete genome sequence of Corynebacterium casei LMG S-19264T (=DSM 44701T), isolated from a smear-ripened cheese.</title>
        <authorList>
            <consortium name="US DOE Joint Genome Institute (JGI-PGF)"/>
            <person name="Walter F."/>
            <person name="Albersmeier A."/>
            <person name="Kalinowski J."/>
            <person name="Ruckert C."/>
        </authorList>
    </citation>
    <scope>NUCLEOTIDE SEQUENCE</scope>
    <source>
        <strain evidence="2">CGMCC 1.12506</strain>
    </source>
</reference>
<reference evidence="2" key="2">
    <citation type="submission" date="2020-09" db="EMBL/GenBank/DDBJ databases">
        <authorList>
            <person name="Sun Q."/>
            <person name="Zhou Y."/>
        </authorList>
    </citation>
    <scope>NUCLEOTIDE SEQUENCE</scope>
    <source>
        <strain evidence="2">CGMCC 1.12506</strain>
    </source>
</reference>
<dbReference type="Proteomes" id="UP000625735">
    <property type="component" value="Unassembled WGS sequence"/>
</dbReference>
<sequence length="229" mass="26436">MKTNLIFSVLGILSFFSVGFSQTYMEDTQQLIRLQNDMNARGHTKSKPIVTGSPYVLENYISGKVSNATENILFKYNAHDDEIEIIEGNKVSILVPEKNLLITSVANFNYIYTDYFDKKGEFQSGYLNFISDYDKVKFFKKEKIVVDPAVEPKNSYEVASPAKYRKVDPDYYVKINDAEAVYFSRKKKDLDKLFPAKEKEISKFIKDNNISLTKEENLDRLFSYINGIL</sequence>
<feature type="signal peptide" evidence="1">
    <location>
        <begin position="1"/>
        <end position="23"/>
    </location>
</feature>
<evidence type="ECO:0000313" key="3">
    <source>
        <dbReference type="Proteomes" id="UP000625735"/>
    </source>
</evidence>
<gene>
    <name evidence="2" type="ORF">GCM10011343_24460</name>
</gene>
<organism evidence="2 3">
    <name type="scientific">Flavobacterium orientale</name>
    <dbReference type="NCBI Taxonomy" id="1756020"/>
    <lineage>
        <taxon>Bacteria</taxon>
        <taxon>Pseudomonadati</taxon>
        <taxon>Bacteroidota</taxon>
        <taxon>Flavobacteriia</taxon>
        <taxon>Flavobacteriales</taxon>
        <taxon>Flavobacteriaceae</taxon>
        <taxon>Flavobacterium</taxon>
    </lineage>
</organism>
<dbReference type="RefSeq" id="WP_188362876.1">
    <property type="nucleotide sequence ID" value="NZ_BMFG01000011.1"/>
</dbReference>
<dbReference type="AlphaFoldDB" id="A0A917DEG5"/>
<comment type="caution">
    <text evidence="2">The sequence shown here is derived from an EMBL/GenBank/DDBJ whole genome shotgun (WGS) entry which is preliminary data.</text>
</comment>
<feature type="chain" id="PRO_5038077310" description="DUF4468 domain-containing protein" evidence="1">
    <location>
        <begin position="24"/>
        <end position="229"/>
    </location>
</feature>
<dbReference type="EMBL" id="BMFG01000011">
    <property type="protein sequence ID" value="GGD33567.1"/>
    <property type="molecule type" value="Genomic_DNA"/>
</dbReference>
<name>A0A917DEG5_9FLAO</name>